<dbReference type="SMART" id="SM00448">
    <property type="entry name" value="REC"/>
    <property type="match status" value="1"/>
</dbReference>
<keyword evidence="6 14" id="KW-0597">Phosphoprotein</keyword>
<name>A0A328AA46_9CAUL</name>
<feature type="domain" description="Histidine kinase" evidence="17">
    <location>
        <begin position="423"/>
        <end position="643"/>
    </location>
</feature>
<dbReference type="SUPFAM" id="SSF52172">
    <property type="entry name" value="CheY-like"/>
    <property type="match status" value="1"/>
</dbReference>
<dbReference type="Proteomes" id="UP000249725">
    <property type="component" value="Unassembled WGS sequence"/>
</dbReference>
<dbReference type="EMBL" id="QFYR01000004">
    <property type="protein sequence ID" value="RAK51419.1"/>
    <property type="molecule type" value="Genomic_DNA"/>
</dbReference>
<sequence>MLPLRLIARRSPPLGSAVAVSLGSLAVAVLVRMILLGPEHGFGPSVTFLPAFIVATLYGGGRWGLASLLFALLLNFLSPSRLVDGRDAMAMTVMFALSAIIAIWVTSAFRNALVRLEEARVDQESTQAELAATEQRLTLAQDVGGVGLWDWDFASNVRRWSTVVYRNFGIPPGDPPGLDTLLAAIHPDDRESFYRAQENARTQGHLEPVEYRVVHPDGSTRWLLTRGEVLRDGAGKPVRALGVNIDVTERRLAFEQMLQSEARFRVLADSAPILMWVSRTDGRREFANRAYVDFLRVDYEAAIAFDWRTVLHPDDLDRVLREQLAGETSRKPFTLEARYRRWDGQFRWVRSVSQPRYSPTGEFEGFIGVGFDVSDAKRAEADLLRINDLLAERVEAALSERDQAEAALRRAQKLEAVGQLTGGVAHDFNNLLTVIIGALDLIQRNPGDSARAERMIEAALSAARRGERLTQQLLAFSRRQALRPEFVRIDELLAESEPLLRRAVGEAVSFVVEPAAPGAAAHVDPSQFEAAIMNLVVNARDATPAGGTIRLESVRCAIRQGELEDVAGGDYVCVLVHDTGQGMDADTVGRVFEPFFTTKEPGRGTGLGLSQVYGFARQSGGGVMIDSAPGRGTTVRIYLPLAQADVAAPDAAAALEAPARSAPRLQVLLVEDDGAVGDMVEAMLLDLGHAVLRADGPAAALQILSEPARRIDLLLTDLIMPGDRTGVDLAHAAVQLRPGLPVILSSGYTGEALNPAVDAPWPLLRKPYAAAELARLIGEVTPRTR</sequence>
<dbReference type="SMART" id="SM00388">
    <property type="entry name" value="HisKA"/>
    <property type="match status" value="1"/>
</dbReference>
<feature type="transmembrane region" description="Helical" evidence="16">
    <location>
        <begin position="12"/>
        <end position="35"/>
    </location>
</feature>
<comment type="caution">
    <text evidence="20">The sequence shown here is derived from an EMBL/GenBank/DDBJ whole genome shotgun (WGS) entry which is preliminary data.</text>
</comment>
<feature type="coiled-coil region" evidence="15">
    <location>
        <begin position="387"/>
        <end position="414"/>
    </location>
</feature>
<feature type="transmembrane region" description="Helical" evidence="16">
    <location>
        <begin position="88"/>
        <end position="109"/>
    </location>
</feature>
<feature type="transmembrane region" description="Helical" evidence="16">
    <location>
        <begin position="47"/>
        <end position="76"/>
    </location>
</feature>
<evidence type="ECO:0000313" key="21">
    <source>
        <dbReference type="Proteomes" id="UP000249725"/>
    </source>
</evidence>
<dbReference type="Gene3D" id="1.10.287.130">
    <property type="match status" value="1"/>
</dbReference>
<dbReference type="Gene3D" id="2.10.70.100">
    <property type="match status" value="1"/>
</dbReference>
<evidence type="ECO:0000256" key="14">
    <source>
        <dbReference type="PROSITE-ProRule" id="PRU00169"/>
    </source>
</evidence>
<dbReference type="PANTHER" id="PTHR43304">
    <property type="entry name" value="PHYTOCHROME-LIKE PROTEIN CPH1"/>
    <property type="match status" value="1"/>
</dbReference>
<dbReference type="Pfam" id="PF00072">
    <property type="entry name" value="Response_reg"/>
    <property type="match status" value="1"/>
</dbReference>
<evidence type="ECO:0000256" key="1">
    <source>
        <dbReference type="ARBA" id="ARBA00000085"/>
    </source>
</evidence>
<organism evidence="20 21">
    <name type="scientific">Phenylobacterium deserti</name>
    <dbReference type="NCBI Taxonomy" id="1914756"/>
    <lineage>
        <taxon>Bacteria</taxon>
        <taxon>Pseudomonadati</taxon>
        <taxon>Pseudomonadota</taxon>
        <taxon>Alphaproteobacteria</taxon>
        <taxon>Caulobacterales</taxon>
        <taxon>Caulobacteraceae</taxon>
        <taxon>Phenylobacterium</taxon>
    </lineage>
</organism>
<dbReference type="RefSeq" id="WP_111515954.1">
    <property type="nucleotide sequence ID" value="NZ_QFYR01000004.1"/>
</dbReference>
<evidence type="ECO:0000256" key="8">
    <source>
        <dbReference type="ARBA" id="ARBA00022692"/>
    </source>
</evidence>
<evidence type="ECO:0000256" key="11">
    <source>
        <dbReference type="ARBA" id="ARBA00022777"/>
    </source>
</evidence>
<dbReference type="SUPFAM" id="SSF47384">
    <property type="entry name" value="Homodimeric domain of signal transducing histidine kinase"/>
    <property type="match status" value="1"/>
</dbReference>
<dbReference type="OrthoDB" id="7284568at2"/>
<evidence type="ECO:0000256" key="9">
    <source>
        <dbReference type="ARBA" id="ARBA00022737"/>
    </source>
</evidence>
<evidence type="ECO:0000256" key="4">
    <source>
        <dbReference type="ARBA" id="ARBA00022475"/>
    </source>
</evidence>
<accession>A0A328AA46</accession>
<dbReference type="InterPro" id="IPR013655">
    <property type="entry name" value="PAS_fold_3"/>
</dbReference>
<dbReference type="SMART" id="SM00086">
    <property type="entry name" value="PAC"/>
    <property type="match status" value="2"/>
</dbReference>
<dbReference type="InterPro" id="IPR000700">
    <property type="entry name" value="PAS-assoc_C"/>
</dbReference>
<dbReference type="InterPro" id="IPR005467">
    <property type="entry name" value="His_kinase_dom"/>
</dbReference>
<dbReference type="InterPro" id="IPR000014">
    <property type="entry name" value="PAS"/>
</dbReference>
<dbReference type="NCBIfam" id="TIGR00229">
    <property type="entry name" value="sensory_box"/>
    <property type="match status" value="2"/>
</dbReference>
<dbReference type="Gene3D" id="3.30.450.20">
    <property type="entry name" value="PAS domain"/>
    <property type="match status" value="2"/>
</dbReference>
<dbReference type="SMART" id="SM00091">
    <property type="entry name" value="PAS"/>
    <property type="match status" value="2"/>
</dbReference>
<comment type="catalytic activity">
    <reaction evidence="1">
        <text>ATP + protein L-histidine = ADP + protein N-phospho-L-histidine.</text>
        <dbReference type="EC" id="2.7.13.3"/>
    </reaction>
</comment>
<gene>
    <name evidence="20" type="ORF">DJ018_15895</name>
</gene>
<reference evidence="21" key="1">
    <citation type="submission" date="2018-05" db="EMBL/GenBank/DDBJ databases">
        <authorList>
            <person name="Li X."/>
        </authorList>
    </citation>
    <scope>NUCLEOTIDE SEQUENCE [LARGE SCALE GENOMIC DNA]</scope>
    <source>
        <strain evidence="21">YIM 73061</strain>
    </source>
</reference>
<keyword evidence="13 16" id="KW-0472">Membrane</keyword>
<keyword evidence="8 16" id="KW-0812">Transmembrane</keyword>
<dbReference type="InterPro" id="IPR036890">
    <property type="entry name" value="HATPase_C_sf"/>
</dbReference>
<keyword evidence="11 20" id="KW-0418">Kinase</keyword>
<dbReference type="AlphaFoldDB" id="A0A328AA46"/>
<feature type="domain" description="Response regulatory" evidence="18">
    <location>
        <begin position="666"/>
        <end position="781"/>
    </location>
</feature>
<evidence type="ECO:0000256" key="10">
    <source>
        <dbReference type="ARBA" id="ARBA00022741"/>
    </source>
</evidence>
<dbReference type="InterPro" id="IPR001610">
    <property type="entry name" value="PAC"/>
</dbReference>
<evidence type="ECO:0000256" key="12">
    <source>
        <dbReference type="ARBA" id="ARBA00022989"/>
    </source>
</evidence>
<dbReference type="SMART" id="SM00387">
    <property type="entry name" value="HATPase_c"/>
    <property type="match status" value="1"/>
</dbReference>
<evidence type="ECO:0000256" key="6">
    <source>
        <dbReference type="ARBA" id="ARBA00022553"/>
    </source>
</evidence>
<keyword evidence="5" id="KW-0997">Cell inner membrane</keyword>
<dbReference type="GO" id="GO:0005886">
    <property type="term" value="C:plasma membrane"/>
    <property type="evidence" value="ECO:0007669"/>
    <property type="project" value="UniProtKB-SubCell"/>
</dbReference>
<evidence type="ECO:0000256" key="3">
    <source>
        <dbReference type="ARBA" id="ARBA00012438"/>
    </source>
</evidence>
<dbReference type="InterPro" id="IPR003594">
    <property type="entry name" value="HATPase_dom"/>
</dbReference>
<dbReference type="Gene3D" id="3.40.50.2300">
    <property type="match status" value="1"/>
</dbReference>
<evidence type="ECO:0000313" key="20">
    <source>
        <dbReference type="EMBL" id="RAK51419.1"/>
    </source>
</evidence>
<dbReference type="EC" id="2.7.13.3" evidence="3"/>
<keyword evidence="10" id="KW-0547">Nucleotide-binding</keyword>
<feature type="domain" description="PAC" evidence="19">
    <location>
        <begin position="333"/>
        <end position="385"/>
    </location>
</feature>
<dbReference type="CDD" id="cd00082">
    <property type="entry name" value="HisKA"/>
    <property type="match status" value="1"/>
</dbReference>
<dbReference type="InterPro" id="IPR004358">
    <property type="entry name" value="Sig_transdc_His_kin-like_C"/>
</dbReference>
<dbReference type="InterPro" id="IPR052162">
    <property type="entry name" value="Sensor_kinase/Photoreceptor"/>
</dbReference>
<dbReference type="InterPro" id="IPR011006">
    <property type="entry name" value="CheY-like_superfamily"/>
</dbReference>
<dbReference type="InterPro" id="IPR036097">
    <property type="entry name" value="HisK_dim/P_sf"/>
</dbReference>
<dbReference type="SUPFAM" id="SSF55874">
    <property type="entry name" value="ATPase domain of HSP90 chaperone/DNA topoisomerase II/histidine kinase"/>
    <property type="match status" value="1"/>
</dbReference>
<proteinExistence type="predicted"/>
<dbReference type="GO" id="GO:0000155">
    <property type="term" value="F:phosphorelay sensor kinase activity"/>
    <property type="evidence" value="ECO:0007669"/>
    <property type="project" value="InterPro"/>
</dbReference>
<dbReference type="Pfam" id="PF00512">
    <property type="entry name" value="HisKA"/>
    <property type="match status" value="1"/>
</dbReference>
<evidence type="ECO:0000256" key="5">
    <source>
        <dbReference type="ARBA" id="ARBA00022519"/>
    </source>
</evidence>
<keyword evidence="7" id="KW-0808">Transferase</keyword>
<dbReference type="PROSITE" id="PS50109">
    <property type="entry name" value="HIS_KIN"/>
    <property type="match status" value="1"/>
</dbReference>
<dbReference type="GO" id="GO:0000166">
    <property type="term" value="F:nucleotide binding"/>
    <property type="evidence" value="ECO:0007669"/>
    <property type="project" value="UniProtKB-KW"/>
</dbReference>
<dbReference type="InterPro" id="IPR003661">
    <property type="entry name" value="HisK_dim/P_dom"/>
</dbReference>
<feature type="domain" description="PAC" evidence="19">
    <location>
        <begin position="207"/>
        <end position="259"/>
    </location>
</feature>
<dbReference type="FunFam" id="2.10.70.100:FF:000001">
    <property type="entry name" value="Sensory transduction histidine kinase"/>
    <property type="match status" value="1"/>
</dbReference>
<protein>
    <recommendedName>
        <fullName evidence="3">histidine kinase</fullName>
        <ecNumber evidence="3">2.7.13.3</ecNumber>
    </recommendedName>
</protein>
<dbReference type="PANTHER" id="PTHR43304:SF1">
    <property type="entry name" value="PAC DOMAIN-CONTAINING PROTEIN"/>
    <property type="match status" value="1"/>
</dbReference>
<evidence type="ECO:0000256" key="13">
    <source>
        <dbReference type="ARBA" id="ARBA00023136"/>
    </source>
</evidence>
<keyword evidence="9" id="KW-0677">Repeat</keyword>
<comment type="subcellular location">
    <subcellularLocation>
        <location evidence="2">Cell inner membrane</location>
        <topology evidence="2">Multi-pass membrane protein</topology>
    </subcellularLocation>
</comment>
<evidence type="ECO:0000259" key="18">
    <source>
        <dbReference type="PROSITE" id="PS50110"/>
    </source>
</evidence>
<keyword evidence="15" id="KW-0175">Coiled coil</keyword>
<evidence type="ECO:0000259" key="17">
    <source>
        <dbReference type="PROSITE" id="PS50109"/>
    </source>
</evidence>
<dbReference type="InterPro" id="IPR001789">
    <property type="entry name" value="Sig_transdc_resp-reg_receiver"/>
</dbReference>
<dbReference type="PROSITE" id="PS50110">
    <property type="entry name" value="RESPONSE_REGULATORY"/>
    <property type="match status" value="1"/>
</dbReference>
<dbReference type="Pfam" id="PF08447">
    <property type="entry name" value="PAS_3"/>
    <property type="match status" value="2"/>
</dbReference>
<evidence type="ECO:0000256" key="16">
    <source>
        <dbReference type="SAM" id="Phobius"/>
    </source>
</evidence>
<dbReference type="InterPro" id="IPR035965">
    <property type="entry name" value="PAS-like_dom_sf"/>
</dbReference>
<dbReference type="Gene3D" id="3.30.565.10">
    <property type="entry name" value="Histidine kinase-like ATPase, C-terminal domain"/>
    <property type="match status" value="1"/>
</dbReference>
<keyword evidence="4" id="KW-1003">Cell membrane</keyword>
<feature type="modified residue" description="4-aspartylphosphate" evidence="14">
    <location>
        <position position="717"/>
    </location>
</feature>
<dbReference type="CDD" id="cd00130">
    <property type="entry name" value="PAS"/>
    <property type="match status" value="2"/>
</dbReference>
<evidence type="ECO:0000259" key="19">
    <source>
        <dbReference type="PROSITE" id="PS50113"/>
    </source>
</evidence>
<dbReference type="PRINTS" id="PR00344">
    <property type="entry name" value="BCTRLSENSOR"/>
</dbReference>
<evidence type="ECO:0000256" key="15">
    <source>
        <dbReference type="SAM" id="Coils"/>
    </source>
</evidence>
<keyword evidence="12 16" id="KW-1133">Transmembrane helix</keyword>
<evidence type="ECO:0000256" key="7">
    <source>
        <dbReference type="ARBA" id="ARBA00022679"/>
    </source>
</evidence>
<dbReference type="SUPFAM" id="SSF55785">
    <property type="entry name" value="PYP-like sensor domain (PAS domain)"/>
    <property type="match status" value="2"/>
</dbReference>
<dbReference type="PROSITE" id="PS50113">
    <property type="entry name" value="PAC"/>
    <property type="match status" value="2"/>
</dbReference>
<keyword evidence="21" id="KW-1185">Reference proteome</keyword>
<evidence type="ECO:0000256" key="2">
    <source>
        <dbReference type="ARBA" id="ARBA00004429"/>
    </source>
</evidence>
<dbReference type="Pfam" id="PF02518">
    <property type="entry name" value="HATPase_c"/>
    <property type="match status" value="1"/>
</dbReference>